<sequence length="183" mass="20332">MTFLPTDDVLGGQGSQALGDFELDLNLEMGEQQREEVESRERPSPRRSPVLDLGREPMPTKTEMPTRLFPAGYSVDEAYHSLLNAIARAHPETLRPFNPRSTQLGMLFLGSLHEVLTPWAQLRFGNFTPETEAALQEVAQDMQVLGFDLGWLCTRSSTLRAAGEKAPLRPEIQGLAAQLESAR</sequence>
<gene>
    <name evidence="1" type="ORF">RHMOL_Rhmol01G0220100</name>
</gene>
<keyword evidence="2" id="KW-1185">Reference proteome</keyword>
<dbReference type="EMBL" id="CM046388">
    <property type="protein sequence ID" value="KAI8572697.1"/>
    <property type="molecule type" value="Genomic_DNA"/>
</dbReference>
<evidence type="ECO:0000313" key="1">
    <source>
        <dbReference type="EMBL" id="KAI8572697.1"/>
    </source>
</evidence>
<evidence type="ECO:0000313" key="2">
    <source>
        <dbReference type="Proteomes" id="UP001062846"/>
    </source>
</evidence>
<organism evidence="1 2">
    <name type="scientific">Rhododendron molle</name>
    <name type="common">Chinese azalea</name>
    <name type="synonym">Azalea mollis</name>
    <dbReference type="NCBI Taxonomy" id="49168"/>
    <lineage>
        <taxon>Eukaryota</taxon>
        <taxon>Viridiplantae</taxon>
        <taxon>Streptophyta</taxon>
        <taxon>Embryophyta</taxon>
        <taxon>Tracheophyta</taxon>
        <taxon>Spermatophyta</taxon>
        <taxon>Magnoliopsida</taxon>
        <taxon>eudicotyledons</taxon>
        <taxon>Gunneridae</taxon>
        <taxon>Pentapetalae</taxon>
        <taxon>asterids</taxon>
        <taxon>Ericales</taxon>
        <taxon>Ericaceae</taxon>
        <taxon>Ericoideae</taxon>
        <taxon>Rhodoreae</taxon>
        <taxon>Rhododendron</taxon>
    </lineage>
</organism>
<dbReference type="Proteomes" id="UP001062846">
    <property type="component" value="Chromosome 1"/>
</dbReference>
<comment type="caution">
    <text evidence="1">The sequence shown here is derived from an EMBL/GenBank/DDBJ whole genome shotgun (WGS) entry which is preliminary data.</text>
</comment>
<protein>
    <submittedName>
        <fullName evidence="1">Uncharacterized protein</fullName>
    </submittedName>
</protein>
<accession>A0ACC0Q792</accession>
<name>A0ACC0Q792_RHOML</name>
<proteinExistence type="predicted"/>
<reference evidence="1" key="1">
    <citation type="submission" date="2022-02" db="EMBL/GenBank/DDBJ databases">
        <title>Plant Genome Project.</title>
        <authorList>
            <person name="Zhang R.-G."/>
        </authorList>
    </citation>
    <scope>NUCLEOTIDE SEQUENCE</scope>
    <source>
        <strain evidence="1">AT1</strain>
    </source>
</reference>